<dbReference type="RefSeq" id="WP_253873076.1">
    <property type="nucleotide sequence ID" value="NZ_BAABHM010000013.1"/>
</dbReference>
<keyword evidence="3" id="KW-1185">Reference proteome</keyword>
<evidence type="ECO:0000313" key="2">
    <source>
        <dbReference type="EMBL" id="GAA4707380.1"/>
    </source>
</evidence>
<sequence>MARDRAEAVPLFHTPRHPTRDTTGNRKAGVARALGMPFIPWQREMADVWGELDGATGTYWYDTLVLLGLRQTGKTTFTLTDQLETALYFPGSVIRYTAQTQTMGLARLENDFYVPISDSPLSLFLDKRYGRRTQKLGWDGRTGSEQIRFLNRSRWETEAVKEESGHGPALTKGVVDEAFAHETGAVEQAMRPAMQTIDHAQIIIASAAGTAKSKYLAGKREQEETRFQSLVEQYGPLGPTRSRTMFVQYAAPLDADPADPATWWGCHPGLGWLTTEAKISAALEATENDPWEFYRPYLGWWKPTGADEWVIPQASVKACIVGADDPNDWTGDPVWAVDVSPDRSLTTVALAGVTPGARCWVEIAEQDAGTAWVVSLLKRLRGELGGNTVAIDGAGGAGALEQDLIDAGFDVVRLSHQQKVDGCGGLFDDFAQQNVRFGGDSEIVSAIKAAAKKKTGTDAFIWAKGKSLGDITALYGVTLARQALVMKGVYDPMEHLR</sequence>
<proteinExistence type="predicted"/>
<reference evidence="3" key="1">
    <citation type="journal article" date="2019" name="Int. J. Syst. Evol. Microbiol.">
        <title>The Global Catalogue of Microorganisms (GCM) 10K type strain sequencing project: providing services to taxonomists for standard genome sequencing and annotation.</title>
        <authorList>
            <consortium name="The Broad Institute Genomics Platform"/>
            <consortium name="The Broad Institute Genome Sequencing Center for Infectious Disease"/>
            <person name="Wu L."/>
            <person name="Ma J."/>
        </authorList>
    </citation>
    <scope>NUCLEOTIDE SEQUENCE [LARGE SCALE GENOMIC DNA]</scope>
    <source>
        <strain evidence="3">JCM 17975</strain>
    </source>
</reference>
<evidence type="ECO:0000313" key="3">
    <source>
        <dbReference type="Proteomes" id="UP001500843"/>
    </source>
</evidence>
<gene>
    <name evidence="2" type="ORF">GCM10023198_32280</name>
</gene>
<comment type="caution">
    <text evidence="2">The sequence shown here is derived from an EMBL/GenBank/DDBJ whole genome shotgun (WGS) entry which is preliminary data.</text>
</comment>
<dbReference type="InterPro" id="IPR027417">
    <property type="entry name" value="P-loop_NTPase"/>
</dbReference>
<feature type="region of interest" description="Disordered" evidence="1">
    <location>
        <begin position="1"/>
        <end position="26"/>
    </location>
</feature>
<name>A0ABP8XH63_9MICO</name>
<protein>
    <recommendedName>
        <fullName evidence="4">Phage terminase large subunit-like protein</fullName>
    </recommendedName>
</protein>
<organism evidence="2 3">
    <name type="scientific">Promicromonospora umidemergens</name>
    <dbReference type="NCBI Taxonomy" id="629679"/>
    <lineage>
        <taxon>Bacteria</taxon>
        <taxon>Bacillati</taxon>
        <taxon>Actinomycetota</taxon>
        <taxon>Actinomycetes</taxon>
        <taxon>Micrococcales</taxon>
        <taxon>Promicromonosporaceae</taxon>
        <taxon>Promicromonospora</taxon>
    </lineage>
</organism>
<evidence type="ECO:0008006" key="4">
    <source>
        <dbReference type="Google" id="ProtNLM"/>
    </source>
</evidence>
<accession>A0ABP8XH63</accession>
<dbReference type="EMBL" id="BAABHM010000013">
    <property type="protein sequence ID" value="GAA4707380.1"/>
    <property type="molecule type" value="Genomic_DNA"/>
</dbReference>
<evidence type="ECO:0000256" key="1">
    <source>
        <dbReference type="SAM" id="MobiDB-lite"/>
    </source>
</evidence>
<dbReference type="Gene3D" id="3.40.50.300">
    <property type="entry name" value="P-loop containing nucleotide triphosphate hydrolases"/>
    <property type="match status" value="1"/>
</dbReference>
<dbReference type="Proteomes" id="UP001500843">
    <property type="component" value="Unassembled WGS sequence"/>
</dbReference>